<name>A0A5D2GSX8_GOSDA</name>
<accession>A0A5D2GSX8</accession>
<proteinExistence type="predicted"/>
<evidence type="ECO:0000313" key="1">
    <source>
        <dbReference type="EMBL" id="TYH21315.1"/>
    </source>
</evidence>
<dbReference type="AlphaFoldDB" id="A0A5D2GSX8"/>
<dbReference type="Pfam" id="PF04949">
    <property type="entry name" value="Transcrip_act"/>
    <property type="match status" value="1"/>
</dbReference>
<dbReference type="Proteomes" id="UP000323506">
    <property type="component" value="Chromosome A04"/>
</dbReference>
<keyword evidence="2" id="KW-1185">Reference proteome</keyword>
<protein>
    <submittedName>
        <fullName evidence="1">Uncharacterized protein</fullName>
    </submittedName>
</protein>
<sequence>MRKEVALVQKKIDAVNKELKPLGDTCQKKASFQKSERSRRRKR</sequence>
<reference evidence="1 2" key="1">
    <citation type="submission" date="2019-06" db="EMBL/GenBank/DDBJ databases">
        <title>WGS assembly of Gossypium darwinii.</title>
        <authorList>
            <person name="Chen Z.J."/>
            <person name="Sreedasyam A."/>
            <person name="Ando A."/>
            <person name="Song Q."/>
            <person name="De L."/>
            <person name="Hulse-Kemp A."/>
            <person name="Ding M."/>
            <person name="Ye W."/>
            <person name="Kirkbride R."/>
            <person name="Jenkins J."/>
            <person name="Plott C."/>
            <person name="Lovell J."/>
            <person name="Lin Y.-M."/>
            <person name="Vaughn R."/>
            <person name="Liu B."/>
            <person name="Li W."/>
            <person name="Simpson S."/>
            <person name="Scheffler B."/>
            <person name="Saski C."/>
            <person name="Grover C."/>
            <person name="Hu G."/>
            <person name="Conover J."/>
            <person name="Carlson J."/>
            <person name="Shu S."/>
            <person name="Boston L."/>
            <person name="Williams M."/>
            <person name="Peterson D."/>
            <person name="Mcgee K."/>
            <person name="Jones D."/>
            <person name="Wendel J."/>
            <person name="Stelly D."/>
            <person name="Grimwood J."/>
            <person name="Schmutz J."/>
        </authorList>
    </citation>
    <scope>NUCLEOTIDE SEQUENCE [LARGE SCALE GENOMIC DNA]</scope>
    <source>
        <strain evidence="1">1808015.09</strain>
    </source>
</reference>
<dbReference type="EMBL" id="CM017691">
    <property type="protein sequence ID" value="TYH21315.1"/>
    <property type="molecule type" value="Genomic_DNA"/>
</dbReference>
<evidence type="ECO:0000313" key="2">
    <source>
        <dbReference type="Proteomes" id="UP000323506"/>
    </source>
</evidence>
<gene>
    <name evidence="1" type="ORF">ES288_A04G034100v1</name>
</gene>
<dbReference type="InterPro" id="IPR007033">
    <property type="entry name" value="GORAB"/>
</dbReference>
<organism evidence="1 2">
    <name type="scientific">Gossypium darwinii</name>
    <name type="common">Darwin's cotton</name>
    <name type="synonym">Gossypium barbadense var. darwinii</name>
    <dbReference type="NCBI Taxonomy" id="34276"/>
    <lineage>
        <taxon>Eukaryota</taxon>
        <taxon>Viridiplantae</taxon>
        <taxon>Streptophyta</taxon>
        <taxon>Embryophyta</taxon>
        <taxon>Tracheophyta</taxon>
        <taxon>Spermatophyta</taxon>
        <taxon>Magnoliopsida</taxon>
        <taxon>eudicotyledons</taxon>
        <taxon>Gunneridae</taxon>
        <taxon>Pentapetalae</taxon>
        <taxon>rosids</taxon>
        <taxon>malvids</taxon>
        <taxon>Malvales</taxon>
        <taxon>Malvaceae</taxon>
        <taxon>Malvoideae</taxon>
        <taxon>Gossypium</taxon>
    </lineage>
</organism>